<dbReference type="Gene3D" id="3.40.50.150">
    <property type="entry name" value="Vaccinia Virus protein VP39"/>
    <property type="match status" value="1"/>
</dbReference>
<dbReference type="EC" id="2.1.1.-" evidence="3"/>
<keyword evidence="1 3" id="KW-0808">Transferase</keyword>
<dbReference type="PANTHER" id="PTHR43861:SF3">
    <property type="entry name" value="PUTATIVE (AFU_ORTHOLOGUE AFUA_2G14390)-RELATED"/>
    <property type="match status" value="1"/>
</dbReference>
<dbReference type="CDD" id="cd02440">
    <property type="entry name" value="AdoMet_MTases"/>
    <property type="match status" value="1"/>
</dbReference>
<dbReference type="EMBL" id="JBHTFQ010000003">
    <property type="protein sequence ID" value="MFC7703876.1"/>
    <property type="molecule type" value="Genomic_DNA"/>
</dbReference>
<evidence type="ECO:0000259" key="2">
    <source>
        <dbReference type="Pfam" id="PF13649"/>
    </source>
</evidence>
<evidence type="ECO:0000256" key="1">
    <source>
        <dbReference type="ARBA" id="ARBA00022679"/>
    </source>
</evidence>
<organism evidence="3 4">
    <name type="scientific">Plastorhodobacter daqingensis</name>
    <dbReference type="NCBI Taxonomy" id="1387281"/>
    <lineage>
        <taxon>Bacteria</taxon>
        <taxon>Pseudomonadati</taxon>
        <taxon>Pseudomonadota</taxon>
        <taxon>Alphaproteobacteria</taxon>
        <taxon>Rhodobacterales</taxon>
        <taxon>Paracoccaceae</taxon>
        <taxon>Plastorhodobacter</taxon>
    </lineage>
</organism>
<proteinExistence type="predicted"/>
<feature type="domain" description="Methyltransferase" evidence="2">
    <location>
        <begin position="34"/>
        <end position="127"/>
    </location>
</feature>
<keyword evidence="3" id="KW-0489">Methyltransferase</keyword>
<dbReference type="PANTHER" id="PTHR43861">
    <property type="entry name" value="TRANS-ACONITATE 2-METHYLTRANSFERASE-RELATED"/>
    <property type="match status" value="1"/>
</dbReference>
<dbReference type="SUPFAM" id="SSF53335">
    <property type="entry name" value="S-adenosyl-L-methionine-dependent methyltransferases"/>
    <property type="match status" value="1"/>
</dbReference>
<dbReference type="RefSeq" id="WP_377401060.1">
    <property type="nucleotide sequence ID" value="NZ_JBHTFQ010000003.1"/>
</dbReference>
<dbReference type="InterPro" id="IPR041698">
    <property type="entry name" value="Methyltransf_25"/>
</dbReference>
<dbReference type="GO" id="GO:0008168">
    <property type="term" value="F:methyltransferase activity"/>
    <property type="evidence" value="ECO:0007669"/>
    <property type="project" value="UniProtKB-KW"/>
</dbReference>
<accession>A0ABW2UIQ2</accession>
<evidence type="ECO:0000313" key="3">
    <source>
        <dbReference type="EMBL" id="MFC7703876.1"/>
    </source>
</evidence>
<sequence>MWDERYAQPGFHFGQEPADFLVREAYRLAPGSRVLCVADGEGRNSTWLAGRGCDVVAMDGSAVAIAKARDLAARRGVAVAFHHADVGRWPWHEAEYDAVVAIFVQFADPVLRQAMFAGMVQTLRPGGLLLLHGYTPRQLVHGTGGPRQVDHLYTADMLADAFRGLDLVHLAEYEAVLSEGSGHVGPSSLIDLIARKPEGRP</sequence>
<keyword evidence="4" id="KW-1185">Reference proteome</keyword>
<dbReference type="Proteomes" id="UP001596516">
    <property type="component" value="Unassembled WGS sequence"/>
</dbReference>
<dbReference type="Pfam" id="PF13649">
    <property type="entry name" value="Methyltransf_25"/>
    <property type="match status" value="1"/>
</dbReference>
<comment type="caution">
    <text evidence="3">The sequence shown here is derived from an EMBL/GenBank/DDBJ whole genome shotgun (WGS) entry which is preliminary data.</text>
</comment>
<evidence type="ECO:0000313" key="4">
    <source>
        <dbReference type="Proteomes" id="UP001596516"/>
    </source>
</evidence>
<dbReference type="GO" id="GO:0032259">
    <property type="term" value="P:methylation"/>
    <property type="evidence" value="ECO:0007669"/>
    <property type="project" value="UniProtKB-KW"/>
</dbReference>
<gene>
    <name evidence="3" type="ORF">ACFQXB_06690</name>
</gene>
<name>A0ABW2UIQ2_9RHOB</name>
<protein>
    <submittedName>
        <fullName evidence="3">SAM-dependent methyltransferase</fullName>
        <ecNumber evidence="3">2.1.1.-</ecNumber>
    </submittedName>
</protein>
<dbReference type="InterPro" id="IPR029063">
    <property type="entry name" value="SAM-dependent_MTases_sf"/>
</dbReference>
<reference evidence="4" key="1">
    <citation type="journal article" date="2019" name="Int. J. Syst. Evol. Microbiol.">
        <title>The Global Catalogue of Microorganisms (GCM) 10K type strain sequencing project: providing services to taxonomists for standard genome sequencing and annotation.</title>
        <authorList>
            <consortium name="The Broad Institute Genomics Platform"/>
            <consortium name="The Broad Institute Genome Sequencing Center for Infectious Disease"/>
            <person name="Wu L."/>
            <person name="Ma J."/>
        </authorList>
    </citation>
    <scope>NUCLEOTIDE SEQUENCE [LARGE SCALE GENOMIC DNA]</scope>
    <source>
        <strain evidence="4">CGMCC 1.12750</strain>
    </source>
</reference>